<sequence length="255" mass="27903">MRPDVADPYLVGHGDLRYSVSHYDLDLTYDPAGNHLQARAVLDIRTLAETAQLVLDLHGLKVLRVSVAGAVLNRWIHQKSRLTLRLGGPLAAGSTLVVSVDYKGSPGTMPGPDGRAGWEELDDGVIVAAQPHGAPTWFPCNDRAADKARYRIGVTTRTAYTVVANGVLTGRRAGRAATTVDLRPRRPGLALPGDPPDRTLCRHSARFRGSRSPHPSRPVAGRGDVSIRRPRTDDGVLRRLFRPLPVRLLRRRRHG</sequence>
<keyword evidence="4" id="KW-1185">Reference proteome</keyword>
<feature type="region of interest" description="Disordered" evidence="1">
    <location>
        <begin position="205"/>
        <end position="230"/>
    </location>
</feature>
<dbReference type="eggNOG" id="COG0308">
    <property type="taxonomic scope" value="Bacteria"/>
</dbReference>
<reference evidence="3 4" key="1">
    <citation type="journal article" date="2013" name="ISME J.">
        <title>A metabolic model for members of the genus Tetrasphaera involved in enhanced biological phosphorus removal.</title>
        <authorList>
            <person name="Kristiansen R."/>
            <person name="Nguyen H.T.T."/>
            <person name="Saunders A.M."/>
            <person name="Nielsen J.L."/>
            <person name="Wimmer R."/>
            <person name="Le V.Q."/>
            <person name="McIlroy S.J."/>
            <person name="Petrovski S."/>
            <person name="Seviour R.J."/>
            <person name="Calteau A."/>
            <person name="Nielsen K.L."/>
            <person name="Nielsen P.H."/>
        </authorList>
    </citation>
    <scope>NUCLEOTIDE SEQUENCE [LARGE SCALE GENOMIC DNA]</scope>
    <source>
        <strain evidence="3 4">Lp2</strain>
    </source>
</reference>
<dbReference type="SUPFAM" id="SSF63737">
    <property type="entry name" value="Leukotriene A4 hydrolase N-terminal domain"/>
    <property type="match status" value="1"/>
</dbReference>
<evidence type="ECO:0000256" key="1">
    <source>
        <dbReference type="SAM" id="MobiDB-lite"/>
    </source>
</evidence>
<dbReference type="RefSeq" id="WP_010851428.1">
    <property type="nucleotide sequence ID" value="NZ_HF570956.1"/>
</dbReference>
<dbReference type="Proteomes" id="UP000013167">
    <property type="component" value="Unassembled WGS sequence"/>
</dbReference>
<gene>
    <name evidence="3" type="ORF">BN10_1050009</name>
</gene>
<dbReference type="Pfam" id="PF17900">
    <property type="entry name" value="Peptidase_M1_N"/>
    <property type="match status" value="1"/>
</dbReference>
<dbReference type="Gene3D" id="2.60.40.1730">
    <property type="entry name" value="tricorn interacting facor f3 domain"/>
    <property type="match status" value="1"/>
</dbReference>
<feature type="domain" description="Aminopeptidase N-like N-terminal" evidence="2">
    <location>
        <begin position="21"/>
        <end position="167"/>
    </location>
</feature>
<dbReference type="STRING" id="1193181.BN10_1050009"/>
<name>N0E0Q8_9MICO</name>
<proteinExistence type="predicted"/>
<dbReference type="InterPro" id="IPR045357">
    <property type="entry name" value="Aminopeptidase_N-like_N"/>
</dbReference>
<evidence type="ECO:0000313" key="3">
    <source>
        <dbReference type="EMBL" id="CCH68524.1"/>
    </source>
</evidence>
<dbReference type="HOGENOM" id="CLU_1089614_0_0_11"/>
<dbReference type="EMBL" id="CAIZ01000008">
    <property type="protein sequence ID" value="CCH68524.1"/>
    <property type="molecule type" value="Genomic_DNA"/>
</dbReference>
<dbReference type="AlphaFoldDB" id="N0E0Q8"/>
<comment type="caution">
    <text evidence="3">The sequence shown here is derived from an EMBL/GenBank/DDBJ whole genome shotgun (WGS) entry which is preliminary data.</text>
</comment>
<evidence type="ECO:0000259" key="2">
    <source>
        <dbReference type="Pfam" id="PF17900"/>
    </source>
</evidence>
<protein>
    <recommendedName>
        <fullName evidence="2">Aminopeptidase N-like N-terminal domain-containing protein</fullName>
    </recommendedName>
</protein>
<dbReference type="InterPro" id="IPR042097">
    <property type="entry name" value="Aminopeptidase_N-like_N_sf"/>
</dbReference>
<evidence type="ECO:0000313" key="4">
    <source>
        <dbReference type="Proteomes" id="UP000013167"/>
    </source>
</evidence>
<accession>N0E0Q8</accession>
<organism evidence="3 4">
    <name type="scientific">Phycicoccus elongatus Lp2</name>
    <dbReference type="NCBI Taxonomy" id="1193181"/>
    <lineage>
        <taxon>Bacteria</taxon>
        <taxon>Bacillati</taxon>
        <taxon>Actinomycetota</taxon>
        <taxon>Actinomycetes</taxon>
        <taxon>Micrococcales</taxon>
        <taxon>Intrasporangiaceae</taxon>
        <taxon>Phycicoccus</taxon>
    </lineage>
</organism>